<protein>
    <recommendedName>
        <fullName evidence="2">DUF8050 domain-containing protein</fullName>
    </recommendedName>
</protein>
<dbReference type="Pfam" id="PF26224">
    <property type="entry name" value="DUF8050"/>
    <property type="match status" value="1"/>
</dbReference>
<name>U3A7H0_9EURY</name>
<evidence type="ECO:0000256" key="1">
    <source>
        <dbReference type="SAM" id="Phobius"/>
    </source>
</evidence>
<keyword evidence="1" id="KW-1133">Transmembrane helix</keyword>
<evidence type="ECO:0000259" key="2">
    <source>
        <dbReference type="Pfam" id="PF26224"/>
    </source>
</evidence>
<keyword evidence="1" id="KW-0472">Membrane</keyword>
<comment type="caution">
    <text evidence="3">The sequence shown here is derived from an EMBL/GenBank/DDBJ whole genome shotgun (WGS) entry which is preliminary data.</text>
</comment>
<feature type="transmembrane region" description="Helical" evidence="1">
    <location>
        <begin position="100"/>
        <end position="120"/>
    </location>
</feature>
<keyword evidence="1" id="KW-0812">Transmembrane</keyword>
<feature type="transmembrane region" description="Helical" evidence="1">
    <location>
        <begin position="126"/>
        <end position="144"/>
    </location>
</feature>
<feature type="domain" description="DUF8050" evidence="2">
    <location>
        <begin position="3"/>
        <end position="151"/>
    </location>
</feature>
<dbReference type="InterPro" id="IPR058363">
    <property type="entry name" value="DUF8050"/>
</dbReference>
<evidence type="ECO:0000313" key="3">
    <source>
        <dbReference type="EMBL" id="GAD53634.1"/>
    </source>
</evidence>
<dbReference type="EMBL" id="BATA01000083">
    <property type="protein sequence ID" value="GAD53634.1"/>
    <property type="molecule type" value="Genomic_DNA"/>
</dbReference>
<proteinExistence type="predicted"/>
<evidence type="ECO:0000313" key="4">
    <source>
        <dbReference type="Proteomes" id="UP000016986"/>
    </source>
</evidence>
<dbReference type="Proteomes" id="UP000016986">
    <property type="component" value="Unassembled WGS sequence"/>
</dbReference>
<reference evidence="3 4" key="1">
    <citation type="submission" date="2013-09" db="EMBL/GenBank/DDBJ databases">
        <title>Whole genome sequencing of Halarchaeum acidiphilum strain MH1-52-1.</title>
        <authorList>
            <person name="Shimane Y."/>
            <person name="Minegishi H."/>
            <person name="Nishi S."/>
            <person name="Echigo A."/>
            <person name="Shuto A."/>
            <person name="Konishi M."/>
            <person name="Ito T."/>
            <person name="Ohkuma M."/>
            <person name="Ohta Y."/>
            <person name="Nagano Y."/>
            <person name="Tsubouchi T."/>
            <person name="Mori K."/>
            <person name="Usui K."/>
            <person name="Kamekura M."/>
            <person name="Usami R."/>
            <person name="Takaki Y."/>
            <person name="Hatada Y."/>
        </authorList>
    </citation>
    <scope>NUCLEOTIDE SEQUENCE [LARGE SCALE GENOMIC DNA]</scope>
    <source>
        <strain evidence="3 4">JCM 16109</strain>
    </source>
</reference>
<gene>
    <name evidence="3" type="ORF">MBEHAL_2394</name>
</gene>
<dbReference type="AlphaFoldDB" id="U3A7H0"/>
<keyword evidence="4" id="KW-1185">Reference proteome</keyword>
<dbReference type="OrthoDB" id="214467at2157"/>
<feature type="transmembrane region" description="Helical" evidence="1">
    <location>
        <begin position="73"/>
        <end position="93"/>
    </location>
</feature>
<dbReference type="eggNOG" id="arCOG06274">
    <property type="taxonomic scope" value="Archaea"/>
</dbReference>
<organism evidence="3 4">
    <name type="scientific">Halarchaeum acidiphilum MH1-52-1</name>
    <dbReference type="NCBI Taxonomy" id="1261545"/>
    <lineage>
        <taxon>Archaea</taxon>
        <taxon>Methanobacteriati</taxon>
        <taxon>Methanobacteriota</taxon>
        <taxon>Stenosarchaea group</taxon>
        <taxon>Halobacteria</taxon>
        <taxon>Halobacteriales</taxon>
        <taxon>Halobacteriaceae</taxon>
    </lineage>
</organism>
<accession>U3A7H0</accession>
<dbReference type="RefSeq" id="WP_021780693.1">
    <property type="nucleotide sequence ID" value="NZ_BATA01000083.1"/>
</dbReference>
<sequence length="160" mass="17579">MPRRRVVRRLLVLLLVGLPPWTVIRWTNPGGSVGYDSYFAYGLGTLFGPLGRHFTLLPTYLDHAVVTTYWQQAWPTGAFLYACALASVALGLIGREDRRVTAGLLGMAGAAELLHAVGLVHHNPRLLVLPIGTVLLWGVALARYRDALRRLVFVSPKAPN</sequence>